<evidence type="ECO:0000313" key="1">
    <source>
        <dbReference type="EMBL" id="GMQ60951.1"/>
    </source>
</evidence>
<organism evidence="1 2">
    <name type="scientific">Vallitalea maricola</name>
    <dbReference type="NCBI Taxonomy" id="3074433"/>
    <lineage>
        <taxon>Bacteria</taxon>
        <taxon>Bacillati</taxon>
        <taxon>Bacillota</taxon>
        <taxon>Clostridia</taxon>
        <taxon>Lachnospirales</taxon>
        <taxon>Vallitaleaceae</taxon>
        <taxon>Vallitalea</taxon>
    </lineage>
</organism>
<accession>A0ACB5UES0</accession>
<keyword evidence="2" id="KW-1185">Reference proteome</keyword>
<proteinExistence type="predicted"/>
<sequence length="80" mass="9401">MHGLVLSPSVLASEDFGDNINATNIIAKNNPIFPLKFFFITIPPIFLFFKKFYRELLTKLLENYHLSSILYFHYVNKDIF</sequence>
<protein>
    <submittedName>
        <fullName evidence="1">Uncharacterized protein</fullName>
    </submittedName>
</protein>
<dbReference type="Proteomes" id="UP001374599">
    <property type="component" value="Unassembled WGS sequence"/>
</dbReference>
<name>A0ACB5UES0_9FIRM</name>
<evidence type="ECO:0000313" key="2">
    <source>
        <dbReference type="Proteomes" id="UP001374599"/>
    </source>
</evidence>
<comment type="caution">
    <text evidence="1">The sequence shown here is derived from an EMBL/GenBank/DDBJ whole genome shotgun (WGS) entry which is preliminary data.</text>
</comment>
<dbReference type="EMBL" id="BTPU01000002">
    <property type="protein sequence ID" value="GMQ60951.1"/>
    <property type="molecule type" value="Genomic_DNA"/>
</dbReference>
<gene>
    <name evidence="1" type="ORF">AN2V17_01780</name>
</gene>
<reference evidence="1" key="1">
    <citation type="submission" date="2023-09" db="EMBL/GenBank/DDBJ databases">
        <title>Vallitalea sediminicola and Vallitalea maricola sp. nov., anaerobic bacteria isolated from marine sediment.</title>
        <authorList>
            <person name="Hirano S."/>
            <person name="Maeda A."/>
            <person name="Terahara T."/>
            <person name="Mori K."/>
            <person name="Hamada M."/>
            <person name="Matsumoto R."/>
            <person name="Kobayashi T."/>
        </authorList>
    </citation>
    <scope>NUCLEOTIDE SEQUENCE</scope>
    <source>
        <strain evidence="1">AN17-2</strain>
    </source>
</reference>